<evidence type="ECO:0000313" key="1">
    <source>
        <dbReference type="EMBL" id="CAB4628619.1"/>
    </source>
</evidence>
<dbReference type="EMBL" id="CAEZVN010000021">
    <property type="protein sequence ID" value="CAB4628619.1"/>
    <property type="molecule type" value="Genomic_DNA"/>
</dbReference>
<organism evidence="1">
    <name type="scientific">freshwater metagenome</name>
    <dbReference type="NCBI Taxonomy" id="449393"/>
    <lineage>
        <taxon>unclassified sequences</taxon>
        <taxon>metagenomes</taxon>
        <taxon>ecological metagenomes</taxon>
    </lineage>
</organism>
<sequence length="197" mass="21056">MKRIVSLFSALALLFGLTGCTVPTDPYVATVKSVVAKTVFTPTGDMASGCIGMYLLCSQPLYEPSFQASSSTETAAVCRDFVALGKELGSVAYSTYGYSAYKLPQNTAEVTDLCGQALGVKLTGSDGSNFYQGVVLYDDGKADGWGKIYALSRGNSVNPDDFQLVISFSRDLNRVGWIDYGTEKPKALTQKDLDSQG</sequence>
<name>A0A6J6IX92_9ZZZZ</name>
<gene>
    <name evidence="1" type="ORF">UFOPK2001_00369</name>
</gene>
<accession>A0A6J6IX92</accession>
<dbReference type="PROSITE" id="PS51257">
    <property type="entry name" value="PROKAR_LIPOPROTEIN"/>
    <property type="match status" value="1"/>
</dbReference>
<proteinExistence type="predicted"/>
<dbReference type="AlphaFoldDB" id="A0A6J6IX92"/>
<protein>
    <submittedName>
        <fullName evidence="1">Unannotated protein</fullName>
    </submittedName>
</protein>
<reference evidence="1" key="1">
    <citation type="submission" date="2020-05" db="EMBL/GenBank/DDBJ databases">
        <authorList>
            <person name="Chiriac C."/>
            <person name="Salcher M."/>
            <person name="Ghai R."/>
            <person name="Kavagutti S V."/>
        </authorList>
    </citation>
    <scope>NUCLEOTIDE SEQUENCE</scope>
</reference>